<evidence type="ECO:0000256" key="1">
    <source>
        <dbReference type="ARBA" id="ARBA00022679"/>
    </source>
</evidence>
<dbReference type="Gene3D" id="3.90.550.10">
    <property type="entry name" value="Spore Coat Polysaccharide Biosynthesis Protein SpsA, Chain A"/>
    <property type="match status" value="1"/>
</dbReference>
<dbReference type="SUPFAM" id="SSF53448">
    <property type="entry name" value="Nucleotide-diphospho-sugar transferases"/>
    <property type="match status" value="1"/>
</dbReference>
<keyword evidence="3" id="KW-0414">Isoprene biosynthesis</keyword>
<dbReference type="EMBL" id="CP104064">
    <property type="protein sequence ID" value="WAH37370.1"/>
    <property type="molecule type" value="Genomic_DNA"/>
</dbReference>
<dbReference type="Pfam" id="PF01128">
    <property type="entry name" value="IspD"/>
    <property type="match status" value="1"/>
</dbReference>
<dbReference type="PANTHER" id="PTHR32125">
    <property type="entry name" value="2-C-METHYL-D-ERYTHRITOL 4-PHOSPHATE CYTIDYLYLTRANSFERASE, CHLOROPLASTIC"/>
    <property type="match status" value="1"/>
</dbReference>
<gene>
    <name evidence="4" type="ORF">NZD86_02175</name>
</gene>
<dbReference type="RefSeq" id="WP_268044851.1">
    <property type="nucleotide sequence ID" value="NZ_CP104064.1"/>
</dbReference>
<dbReference type="GO" id="GO:0016779">
    <property type="term" value="F:nucleotidyltransferase activity"/>
    <property type="evidence" value="ECO:0007669"/>
    <property type="project" value="UniProtKB-KW"/>
</dbReference>
<evidence type="ECO:0000256" key="2">
    <source>
        <dbReference type="ARBA" id="ARBA00022695"/>
    </source>
</evidence>
<proteinExistence type="predicted"/>
<dbReference type="PANTHER" id="PTHR32125:SF4">
    <property type="entry name" value="2-C-METHYL-D-ERYTHRITOL 4-PHOSPHATE CYTIDYLYLTRANSFERASE, CHLOROPLASTIC"/>
    <property type="match status" value="1"/>
</dbReference>
<evidence type="ECO:0000256" key="3">
    <source>
        <dbReference type="ARBA" id="ARBA00023229"/>
    </source>
</evidence>
<evidence type="ECO:0000313" key="4">
    <source>
        <dbReference type="EMBL" id="WAH37370.1"/>
    </source>
</evidence>
<keyword evidence="2 4" id="KW-0548">Nucleotidyltransferase</keyword>
<dbReference type="Proteomes" id="UP001164803">
    <property type="component" value="Chromosome"/>
</dbReference>
<dbReference type="CDD" id="cd02516">
    <property type="entry name" value="CDP-ME_synthetase"/>
    <property type="match status" value="1"/>
</dbReference>
<organism evidence="4 5">
    <name type="scientific">Alicyclobacillus dauci</name>
    <dbReference type="NCBI Taxonomy" id="1475485"/>
    <lineage>
        <taxon>Bacteria</taxon>
        <taxon>Bacillati</taxon>
        <taxon>Bacillota</taxon>
        <taxon>Bacilli</taxon>
        <taxon>Bacillales</taxon>
        <taxon>Alicyclobacillaceae</taxon>
        <taxon>Alicyclobacillus</taxon>
    </lineage>
</organism>
<dbReference type="InterPro" id="IPR034683">
    <property type="entry name" value="IspD/TarI"/>
</dbReference>
<protein>
    <submittedName>
        <fullName evidence="4">2-C-methyl-D-erythritol 4-phosphate cytidylyltransferase</fullName>
    </submittedName>
</protein>
<reference evidence="4" key="1">
    <citation type="submission" date="2022-08" db="EMBL/GenBank/DDBJ databases">
        <title>Alicyclobacillus dauci DSM2870, complete genome.</title>
        <authorList>
            <person name="Wang Q."/>
            <person name="Cai R."/>
            <person name="Wang Z."/>
        </authorList>
    </citation>
    <scope>NUCLEOTIDE SEQUENCE</scope>
    <source>
        <strain evidence="4">DSM 28700</strain>
    </source>
</reference>
<dbReference type="InterPro" id="IPR029044">
    <property type="entry name" value="Nucleotide-diphossugar_trans"/>
</dbReference>
<keyword evidence="5" id="KW-1185">Reference proteome</keyword>
<name>A0ABY6Z5S3_9BACL</name>
<sequence>MFFAVVVAAGQGRRMGFKKQFMDLAGRPMWIRSTGAMFTGGVECTVVVTSKEDHGAFAAELRSMEWASRCHLVVGGDTRHESVVAGIRRIWDIVKDKRVDPNSVLVAVHDAARPFVASDDIRRAFARASEHGAAILGRFCRDTVKWVEQDMVEKTIPREKLFLAETPQVIRGDIVRRAYFDAKLDTTPTDDSALLEELGIPVTCVESTRYNGKVTTPADLDYANWLASKLWGNEI</sequence>
<accession>A0ABY6Z5S3</accession>
<keyword evidence="1" id="KW-0808">Transferase</keyword>
<dbReference type="InterPro" id="IPR050088">
    <property type="entry name" value="IspD/TarI_cytidylyltransf_bact"/>
</dbReference>
<evidence type="ECO:0000313" key="5">
    <source>
        <dbReference type="Proteomes" id="UP001164803"/>
    </source>
</evidence>